<evidence type="ECO:0000256" key="5">
    <source>
        <dbReference type="ARBA" id="ARBA00023004"/>
    </source>
</evidence>
<dbReference type="InterPro" id="IPR000971">
    <property type="entry name" value="Globin"/>
</dbReference>
<name>A0AAD8E5V9_DIPPU</name>
<keyword evidence="5" id="KW-0408">Iron</keyword>
<sequence length="231" mass="26469">MGATLCHYLYGSESKEGISPICIKLCPIRDRDKIFLTDKETNLISESWKIFKRNRRYNALEVLTLCIKKSPKFQKDLGIMKEGNKLRNDSHFRLHADSFVSFIDDLVDNMNNQNKIQATATAIAKYHRKTKLPITDFIIYKDNLIDYLLENNMTTKQGSKAWHRYLDRIPGIVRRIQKQPQAQPSKTQSTSRIPKSQSTSRVSKSQSTSRVSKSQSAARLSKSPSSKSNVK</sequence>
<proteinExistence type="inferred from homology"/>
<evidence type="ECO:0000256" key="1">
    <source>
        <dbReference type="ARBA" id="ARBA00022448"/>
    </source>
</evidence>
<evidence type="ECO:0000256" key="7">
    <source>
        <dbReference type="SAM" id="MobiDB-lite"/>
    </source>
</evidence>
<comment type="similarity">
    <text evidence="6">Belongs to the globin family.</text>
</comment>
<evidence type="ECO:0000256" key="3">
    <source>
        <dbReference type="ARBA" id="ARBA00022621"/>
    </source>
</evidence>
<protein>
    <recommendedName>
        <fullName evidence="8">Globin domain-containing protein</fullName>
    </recommendedName>
</protein>
<keyword evidence="3 6" id="KW-0561">Oxygen transport</keyword>
<evidence type="ECO:0000259" key="8">
    <source>
        <dbReference type="PROSITE" id="PS01033"/>
    </source>
</evidence>
<feature type="compositionally biased region" description="Polar residues" evidence="7">
    <location>
        <begin position="222"/>
        <end position="231"/>
    </location>
</feature>
<dbReference type="GO" id="GO:0005344">
    <property type="term" value="F:oxygen carrier activity"/>
    <property type="evidence" value="ECO:0007669"/>
    <property type="project" value="UniProtKB-KW"/>
</dbReference>
<evidence type="ECO:0000256" key="6">
    <source>
        <dbReference type="RuleBase" id="RU000356"/>
    </source>
</evidence>
<dbReference type="InterPro" id="IPR012292">
    <property type="entry name" value="Globin/Proto"/>
</dbReference>
<evidence type="ECO:0000256" key="2">
    <source>
        <dbReference type="ARBA" id="ARBA00022617"/>
    </source>
</evidence>
<dbReference type="GO" id="GO:0046872">
    <property type="term" value="F:metal ion binding"/>
    <property type="evidence" value="ECO:0007669"/>
    <property type="project" value="UniProtKB-KW"/>
</dbReference>
<gene>
    <name evidence="9" type="ORF">L9F63_005700</name>
</gene>
<dbReference type="AlphaFoldDB" id="A0AAD8E5V9"/>
<dbReference type="Pfam" id="PF00042">
    <property type="entry name" value="Globin"/>
    <property type="match status" value="1"/>
</dbReference>
<evidence type="ECO:0000313" key="9">
    <source>
        <dbReference type="EMBL" id="KAJ9577707.1"/>
    </source>
</evidence>
<reference evidence="9" key="2">
    <citation type="submission" date="2023-05" db="EMBL/GenBank/DDBJ databases">
        <authorList>
            <person name="Fouks B."/>
        </authorList>
    </citation>
    <scope>NUCLEOTIDE SEQUENCE</scope>
    <source>
        <strain evidence="9">Stay&amp;Tobe</strain>
        <tissue evidence="9">Testes</tissue>
    </source>
</reference>
<keyword evidence="2 6" id="KW-0349">Heme</keyword>
<dbReference type="PANTHER" id="PTHR46458">
    <property type="entry name" value="BLR2807 PROTEIN"/>
    <property type="match status" value="1"/>
</dbReference>
<keyword evidence="1 6" id="KW-0813">Transport</keyword>
<dbReference type="Proteomes" id="UP001233999">
    <property type="component" value="Unassembled WGS sequence"/>
</dbReference>
<dbReference type="InterPro" id="IPR044399">
    <property type="entry name" value="Mb-like_M"/>
</dbReference>
<reference evidence="9" key="1">
    <citation type="journal article" date="2023" name="IScience">
        <title>Live-bearing cockroach genome reveals convergent evolutionary mechanisms linked to viviparity in insects and beyond.</title>
        <authorList>
            <person name="Fouks B."/>
            <person name="Harrison M.C."/>
            <person name="Mikhailova A.A."/>
            <person name="Marchal E."/>
            <person name="English S."/>
            <person name="Carruthers M."/>
            <person name="Jennings E.C."/>
            <person name="Chiamaka E.L."/>
            <person name="Frigard R.A."/>
            <person name="Pippel M."/>
            <person name="Attardo G.M."/>
            <person name="Benoit J.B."/>
            <person name="Bornberg-Bauer E."/>
            <person name="Tobe S.S."/>
        </authorList>
    </citation>
    <scope>NUCLEOTIDE SEQUENCE</scope>
    <source>
        <strain evidence="9">Stay&amp;Tobe</strain>
    </source>
</reference>
<dbReference type="GO" id="GO:0020037">
    <property type="term" value="F:heme binding"/>
    <property type="evidence" value="ECO:0007669"/>
    <property type="project" value="InterPro"/>
</dbReference>
<dbReference type="InterPro" id="IPR009050">
    <property type="entry name" value="Globin-like_sf"/>
</dbReference>
<feature type="compositionally biased region" description="Low complexity" evidence="7">
    <location>
        <begin position="195"/>
        <end position="216"/>
    </location>
</feature>
<dbReference type="Gene3D" id="1.10.490.10">
    <property type="entry name" value="Globins"/>
    <property type="match status" value="1"/>
</dbReference>
<organism evidence="9 10">
    <name type="scientific">Diploptera punctata</name>
    <name type="common">Pacific beetle cockroach</name>
    <dbReference type="NCBI Taxonomy" id="6984"/>
    <lineage>
        <taxon>Eukaryota</taxon>
        <taxon>Metazoa</taxon>
        <taxon>Ecdysozoa</taxon>
        <taxon>Arthropoda</taxon>
        <taxon>Hexapoda</taxon>
        <taxon>Insecta</taxon>
        <taxon>Pterygota</taxon>
        <taxon>Neoptera</taxon>
        <taxon>Polyneoptera</taxon>
        <taxon>Dictyoptera</taxon>
        <taxon>Blattodea</taxon>
        <taxon>Blaberoidea</taxon>
        <taxon>Blaberidae</taxon>
        <taxon>Diplopterinae</taxon>
        <taxon>Diploptera</taxon>
    </lineage>
</organism>
<feature type="region of interest" description="Disordered" evidence="7">
    <location>
        <begin position="177"/>
        <end position="231"/>
    </location>
</feature>
<accession>A0AAD8E5V9</accession>
<dbReference type="CDD" id="cd01040">
    <property type="entry name" value="Mb-like"/>
    <property type="match status" value="1"/>
</dbReference>
<feature type="domain" description="Globin" evidence="8">
    <location>
        <begin position="35"/>
        <end position="178"/>
    </location>
</feature>
<comment type="caution">
    <text evidence="9">The sequence shown here is derived from an EMBL/GenBank/DDBJ whole genome shotgun (WGS) entry which is preliminary data.</text>
</comment>
<dbReference type="GO" id="GO:0019825">
    <property type="term" value="F:oxygen binding"/>
    <property type="evidence" value="ECO:0007669"/>
    <property type="project" value="InterPro"/>
</dbReference>
<dbReference type="EMBL" id="JASPKZ010009349">
    <property type="protein sequence ID" value="KAJ9577707.1"/>
    <property type="molecule type" value="Genomic_DNA"/>
</dbReference>
<evidence type="ECO:0000313" key="10">
    <source>
        <dbReference type="Proteomes" id="UP001233999"/>
    </source>
</evidence>
<evidence type="ECO:0000256" key="4">
    <source>
        <dbReference type="ARBA" id="ARBA00022723"/>
    </source>
</evidence>
<keyword evidence="4" id="KW-0479">Metal-binding</keyword>
<dbReference type="SUPFAM" id="SSF46458">
    <property type="entry name" value="Globin-like"/>
    <property type="match status" value="1"/>
</dbReference>
<dbReference type="PROSITE" id="PS01033">
    <property type="entry name" value="GLOBIN"/>
    <property type="match status" value="1"/>
</dbReference>
<feature type="compositionally biased region" description="Polar residues" evidence="7">
    <location>
        <begin position="178"/>
        <end position="194"/>
    </location>
</feature>
<keyword evidence="10" id="KW-1185">Reference proteome</keyword>
<dbReference type="InterPro" id="IPR050532">
    <property type="entry name" value="Globin-like_OT"/>
</dbReference>
<dbReference type="PANTHER" id="PTHR46458:SF1">
    <property type="entry name" value="GEO09476P1"/>
    <property type="match status" value="1"/>
</dbReference>